<dbReference type="PANTHER" id="PTHR20854:SF4">
    <property type="entry name" value="INOSITOL-1-MONOPHOSPHATASE-RELATED"/>
    <property type="match status" value="1"/>
</dbReference>
<feature type="binding site" evidence="9">
    <location>
        <position position="92"/>
    </location>
    <ligand>
        <name>Mg(2+)</name>
        <dbReference type="ChEBI" id="CHEBI:18420"/>
        <label>1</label>
        <note>catalytic</note>
    </ligand>
</feature>
<dbReference type="UniPathway" id="UPA00823">
    <property type="reaction ID" value="UER00788"/>
</dbReference>
<dbReference type="Gene3D" id="3.30.540.10">
    <property type="entry name" value="Fructose-1,6-Bisphosphatase, subunit A, domain 1"/>
    <property type="match status" value="1"/>
</dbReference>
<feature type="binding site" evidence="9">
    <location>
        <position position="94"/>
    </location>
    <ligand>
        <name>Mg(2+)</name>
        <dbReference type="ChEBI" id="CHEBI:18420"/>
        <label>1</label>
        <note>catalytic</note>
    </ligand>
</feature>
<evidence type="ECO:0000256" key="8">
    <source>
        <dbReference type="ARBA" id="ARBA00022842"/>
    </source>
</evidence>
<reference evidence="11 12" key="1">
    <citation type="submission" date="2015-01" db="EMBL/GenBank/DDBJ databases">
        <title>The Genome Sequence of Cryptococcus gattii Ram5.</title>
        <authorList>
            <consortium name="The Broad Institute Genomics Platform"/>
            <person name="Cuomo C."/>
            <person name="Litvintseva A."/>
            <person name="Chen Y."/>
            <person name="Heitman J."/>
            <person name="Sun S."/>
            <person name="Springer D."/>
            <person name="Dromer F."/>
            <person name="Young S."/>
            <person name="Zeng Q."/>
            <person name="Gargeya S."/>
            <person name="Abouelleil A."/>
            <person name="Alvarado L."/>
            <person name="Chapman S.B."/>
            <person name="Gainer-Dewar J."/>
            <person name="Goldberg J."/>
            <person name="Griggs A."/>
            <person name="Gujja S."/>
            <person name="Hansen M."/>
            <person name="Howarth C."/>
            <person name="Imamovic A."/>
            <person name="Larimer J."/>
            <person name="Murphy C."/>
            <person name="Naylor J."/>
            <person name="Pearson M."/>
            <person name="Priest M."/>
            <person name="Roberts A."/>
            <person name="Saif S."/>
            <person name="Shea T."/>
            <person name="Sykes S."/>
            <person name="Wortman J."/>
            <person name="Nusbaum C."/>
            <person name="Birren B."/>
        </authorList>
    </citation>
    <scope>NUCLEOTIDE SEQUENCE [LARGE SCALE GENOMIC DNA]</scope>
    <source>
        <strain evidence="11 12">Ram5</strain>
    </source>
</reference>
<protein>
    <recommendedName>
        <fullName evidence="10">Inositol-1-monophosphatase</fullName>
        <ecNumber evidence="10">3.1.3.25</ecNumber>
    </recommendedName>
</protein>
<dbReference type="FunFam" id="3.30.540.10:FF:000013">
    <property type="entry name" value="Inositol-1-monophosphatase"/>
    <property type="match status" value="1"/>
</dbReference>
<evidence type="ECO:0000256" key="10">
    <source>
        <dbReference type="RuleBase" id="RU364068"/>
    </source>
</evidence>
<dbReference type="FunFam" id="3.40.190.80:FF:000012">
    <property type="entry name" value="Inositol-1-monophosphatase"/>
    <property type="match status" value="1"/>
</dbReference>
<keyword evidence="8 9" id="KW-0460">Magnesium</keyword>
<name>A0A0D0T7Q9_9TREE</name>
<dbReference type="InterPro" id="IPR000760">
    <property type="entry name" value="Inositol_monophosphatase-like"/>
</dbReference>
<dbReference type="HOGENOM" id="CLU_044118_1_2_1"/>
<dbReference type="GO" id="GO:0071545">
    <property type="term" value="P:inositol phosphate catabolic process"/>
    <property type="evidence" value="ECO:0007669"/>
    <property type="project" value="UniProtKB-ARBA"/>
</dbReference>
<comment type="similarity">
    <text evidence="4 10">Belongs to the inositol monophosphatase superfamily.</text>
</comment>
<feature type="binding site" evidence="9">
    <location>
        <position position="237"/>
    </location>
    <ligand>
        <name>Mg(2+)</name>
        <dbReference type="ChEBI" id="CHEBI:18420"/>
        <label>1</label>
        <note>catalytic</note>
    </ligand>
</feature>
<dbReference type="Pfam" id="PF00459">
    <property type="entry name" value="Inositol_P"/>
    <property type="match status" value="1"/>
</dbReference>
<keyword evidence="6 9" id="KW-0479">Metal-binding</keyword>
<dbReference type="OrthoDB" id="10254945at2759"/>
<keyword evidence="7 10" id="KW-0378">Hydrolase</keyword>
<organism evidence="11 12">
    <name type="scientific">Cryptococcus deuterogattii Ram5</name>
    <dbReference type="NCBI Taxonomy" id="1296110"/>
    <lineage>
        <taxon>Eukaryota</taxon>
        <taxon>Fungi</taxon>
        <taxon>Dikarya</taxon>
        <taxon>Basidiomycota</taxon>
        <taxon>Agaricomycotina</taxon>
        <taxon>Tremellomycetes</taxon>
        <taxon>Tremellales</taxon>
        <taxon>Cryptococcaceae</taxon>
        <taxon>Cryptococcus</taxon>
        <taxon>Cryptococcus gattii species complex</taxon>
    </lineage>
</organism>
<dbReference type="GO" id="GO:0046872">
    <property type="term" value="F:metal ion binding"/>
    <property type="evidence" value="ECO:0007669"/>
    <property type="project" value="UniProtKB-KW"/>
</dbReference>
<evidence type="ECO:0000256" key="1">
    <source>
        <dbReference type="ARBA" id="ARBA00001033"/>
    </source>
</evidence>
<evidence type="ECO:0000256" key="7">
    <source>
        <dbReference type="ARBA" id="ARBA00022801"/>
    </source>
</evidence>
<dbReference type="CDD" id="cd01639">
    <property type="entry name" value="IMPase"/>
    <property type="match status" value="1"/>
</dbReference>
<dbReference type="Gene3D" id="3.40.190.80">
    <property type="match status" value="1"/>
</dbReference>
<dbReference type="InterPro" id="IPR020550">
    <property type="entry name" value="Inositol_monophosphatase_CS"/>
</dbReference>
<evidence type="ECO:0000313" key="11">
    <source>
        <dbReference type="EMBL" id="KIR41997.1"/>
    </source>
</evidence>
<dbReference type="SUPFAM" id="SSF56655">
    <property type="entry name" value="Carbohydrate phosphatase"/>
    <property type="match status" value="1"/>
</dbReference>
<dbReference type="GO" id="GO:0046854">
    <property type="term" value="P:phosphatidylinositol phosphate biosynthetic process"/>
    <property type="evidence" value="ECO:0007669"/>
    <property type="project" value="InterPro"/>
</dbReference>
<evidence type="ECO:0000256" key="6">
    <source>
        <dbReference type="ARBA" id="ARBA00022723"/>
    </source>
</evidence>
<dbReference type="PROSITE" id="PS00629">
    <property type="entry name" value="IMP_1"/>
    <property type="match status" value="1"/>
</dbReference>
<dbReference type="InterPro" id="IPR020583">
    <property type="entry name" value="Inositol_monoP_metal-BS"/>
</dbReference>
<dbReference type="GO" id="GO:0008934">
    <property type="term" value="F:inositol monophosphate 1-phosphatase activity"/>
    <property type="evidence" value="ECO:0007669"/>
    <property type="project" value="InterPro"/>
</dbReference>
<keyword evidence="5" id="KW-0452">Lithium</keyword>
<evidence type="ECO:0000256" key="4">
    <source>
        <dbReference type="ARBA" id="ARBA00009759"/>
    </source>
</evidence>
<comment type="pathway">
    <text evidence="3 10">Polyol metabolism; myo-inositol biosynthesis; myo-inositol from D-glucose 6-phosphate: step 2/2.</text>
</comment>
<dbReference type="InterPro" id="IPR033942">
    <property type="entry name" value="IMPase"/>
</dbReference>
<feature type="binding site" evidence="9">
    <location>
        <position position="72"/>
    </location>
    <ligand>
        <name>Mg(2+)</name>
        <dbReference type="ChEBI" id="CHEBI:18420"/>
        <label>1</label>
        <note>catalytic</note>
    </ligand>
</feature>
<dbReference type="PROSITE" id="PS00630">
    <property type="entry name" value="IMP_2"/>
    <property type="match status" value="1"/>
</dbReference>
<dbReference type="AlphaFoldDB" id="A0A0D0T7Q9"/>
<dbReference type="PRINTS" id="PR00377">
    <property type="entry name" value="IMPHPHTASES"/>
</dbReference>
<dbReference type="PANTHER" id="PTHR20854">
    <property type="entry name" value="INOSITOL MONOPHOSPHATASE"/>
    <property type="match status" value="1"/>
</dbReference>
<comment type="cofactor">
    <cofactor evidence="2 9 10">
        <name>Mg(2+)</name>
        <dbReference type="ChEBI" id="CHEBI:18420"/>
    </cofactor>
</comment>
<gene>
    <name evidence="11" type="ORF">I313_02159</name>
</gene>
<evidence type="ECO:0000256" key="3">
    <source>
        <dbReference type="ARBA" id="ARBA00005152"/>
    </source>
</evidence>
<evidence type="ECO:0000256" key="5">
    <source>
        <dbReference type="ARBA" id="ARBA00022671"/>
    </source>
</evidence>
<dbReference type="Proteomes" id="UP000053392">
    <property type="component" value="Unassembled WGS sequence"/>
</dbReference>
<evidence type="ECO:0000256" key="2">
    <source>
        <dbReference type="ARBA" id="ARBA00001946"/>
    </source>
</evidence>
<keyword evidence="12" id="KW-1185">Reference proteome</keyword>
<dbReference type="EMBL" id="KN847899">
    <property type="protein sequence ID" value="KIR41997.1"/>
    <property type="molecule type" value="Genomic_DNA"/>
</dbReference>
<sequence length="311" mass="34040">MEYSEIFDFAYDLAEKASKIILEASAKRWVSTSDLNEKKNSVDLVTETDELVERMIKSAVAEKYPHHKFIGEESFAAGDRPPLTDEFTWIVDPIDGTMNFVHSYPFVACSIGVAHMKRPVVGVIALPFLNQIFSARLGGGAYMNRNIPLPLTGGIPQPLSDLSRCMIGAEWGSDRGLSTFKHKTSSFAKLAGDPNKGVDGGVMAHALRTTGSTACNAVAVAAGQLDIYWDAGCYPWDVCAAAIILNETGGFFAGGKDSLDAPVDRVMMGRRYIFVRAVPATESESPSQIQHRLAREVYDVVDEWTNEDMMD</sequence>
<dbReference type="GO" id="GO:0007165">
    <property type="term" value="P:signal transduction"/>
    <property type="evidence" value="ECO:0007669"/>
    <property type="project" value="TreeGrafter"/>
</dbReference>
<feature type="binding site" evidence="9">
    <location>
        <position position="95"/>
    </location>
    <ligand>
        <name>Mg(2+)</name>
        <dbReference type="ChEBI" id="CHEBI:18420"/>
        <label>1</label>
        <note>catalytic</note>
    </ligand>
</feature>
<dbReference type="GO" id="GO:0006021">
    <property type="term" value="P:inositol biosynthetic process"/>
    <property type="evidence" value="ECO:0007669"/>
    <property type="project" value="UniProtKB-UniPathway"/>
</dbReference>
<dbReference type="EC" id="3.1.3.25" evidence="10"/>
<comment type="catalytic activity">
    <reaction evidence="1 10">
        <text>a myo-inositol phosphate + H2O = myo-inositol + phosphate</text>
        <dbReference type="Rhea" id="RHEA:24056"/>
        <dbReference type="ChEBI" id="CHEBI:15377"/>
        <dbReference type="ChEBI" id="CHEBI:17268"/>
        <dbReference type="ChEBI" id="CHEBI:43474"/>
        <dbReference type="ChEBI" id="CHEBI:84139"/>
        <dbReference type="EC" id="3.1.3.25"/>
    </reaction>
</comment>
<proteinExistence type="inferred from homology"/>
<evidence type="ECO:0000313" key="12">
    <source>
        <dbReference type="Proteomes" id="UP000053392"/>
    </source>
</evidence>
<accession>A0A0D0T7Q9</accession>
<evidence type="ECO:0000256" key="9">
    <source>
        <dbReference type="PIRSR" id="PIRSR600760-2"/>
    </source>
</evidence>